<evidence type="ECO:0000313" key="2">
    <source>
        <dbReference type="Proteomes" id="UP000543030"/>
    </source>
</evidence>
<keyword evidence="2" id="KW-1185">Reference proteome</keyword>
<protein>
    <submittedName>
        <fullName evidence="1">Putative DNA-binding protein (MmcQ/YjbR family)</fullName>
    </submittedName>
</protein>
<reference evidence="1 2" key="1">
    <citation type="submission" date="2020-08" db="EMBL/GenBank/DDBJ databases">
        <title>Genomic Encyclopedia of Type Strains, Phase IV (KMG-IV): sequencing the most valuable type-strain genomes for metagenomic binning, comparative biology and taxonomic classification.</title>
        <authorList>
            <person name="Goeker M."/>
        </authorList>
    </citation>
    <scope>NUCLEOTIDE SEQUENCE [LARGE SCALE GENOMIC DNA]</scope>
    <source>
        <strain evidence="1 2">DSM 18233</strain>
    </source>
</reference>
<name>A0A840RJU6_9NEIS</name>
<dbReference type="InterPro" id="IPR038056">
    <property type="entry name" value="YjbR-like_sf"/>
</dbReference>
<evidence type="ECO:0000313" key="1">
    <source>
        <dbReference type="EMBL" id="MBB5192493.1"/>
    </source>
</evidence>
<dbReference type="GO" id="GO:0003677">
    <property type="term" value="F:DNA binding"/>
    <property type="evidence" value="ECO:0007669"/>
    <property type="project" value="UniProtKB-KW"/>
</dbReference>
<dbReference type="Gene3D" id="3.90.1150.30">
    <property type="match status" value="1"/>
</dbReference>
<dbReference type="AlphaFoldDB" id="A0A840RJU6"/>
<proteinExistence type="predicted"/>
<dbReference type="InterPro" id="IPR007351">
    <property type="entry name" value="YjbR"/>
</dbReference>
<dbReference type="PANTHER" id="PTHR35145">
    <property type="entry name" value="CYTOPLASMIC PROTEIN-RELATED"/>
    <property type="match status" value="1"/>
</dbReference>
<comment type="caution">
    <text evidence="1">The sequence shown here is derived from an EMBL/GenBank/DDBJ whole genome shotgun (WGS) entry which is preliminary data.</text>
</comment>
<accession>A0A840RJU6</accession>
<dbReference type="RefSeq" id="WP_184102156.1">
    <property type="nucleotide sequence ID" value="NZ_JACHHN010000006.1"/>
</dbReference>
<dbReference type="InterPro" id="IPR058532">
    <property type="entry name" value="YjbR/MT2646/Rv2570-like"/>
</dbReference>
<organism evidence="1 2">
    <name type="scientific">Silvimonas terrae</name>
    <dbReference type="NCBI Taxonomy" id="300266"/>
    <lineage>
        <taxon>Bacteria</taxon>
        <taxon>Pseudomonadati</taxon>
        <taxon>Pseudomonadota</taxon>
        <taxon>Betaproteobacteria</taxon>
        <taxon>Neisseriales</taxon>
        <taxon>Chitinibacteraceae</taxon>
        <taxon>Silvimonas</taxon>
    </lineage>
</organism>
<gene>
    <name evidence="1" type="ORF">HNQ50_003234</name>
</gene>
<dbReference type="EMBL" id="JACHHN010000006">
    <property type="protein sequence ID" value="MBB5192493.1"/>
    <property type="molecule type" value="Genomic_DNA"/>
</dbReference>
<dbReference type="Proteomes" id="UP000543030">
    <property type="component" value="Unassembled WGS sequence"/>
</dbReference>
<dbReference type="Pfam" id="PF04237">
    <property type="entry name" value="YjbR"/>
    <property type="match status" value="1"/>
</dbReference>
<keyword evidence="1" id="KW-0238">DNA-binding</keyword>
<sequence>MNLDQFRAKCAALPGVTRDIKWQTREVYSVADKMFAVVSADTGQVSLKVEKTRFLELTDHPGVIPAPYLARHGWIAITNTYVLPATELAGLINTSWRLVRDKLPAKMRHTLPIPD</sequence>
<dbReference type="PANTHER" id="PTHR35145:SF1">
    <property type="entry name" value="CYTOPLASMIC PROTEIN"/>
    <property type="match status" value="1"/>
</dbReference>
<dbReference type="SUPFAM" id="SSF142906">
    <property type="entry name" value="YjbR-like"/>
    <property type="match status" value="1"/>
</dbReference>